<evidence type="ECO:0000313" key="3">
    <source>
        <dbReference type="EMBL" id="SOR32236.1"/>
    </source>
</evidence>
<evidence type="ECO:0000256" key="2">
    <source>
        <dbReference type="SAM" id="Phobius"/>
    </source>
</evidence>
<feature type="region of interest" description="Disordered" evidence="1">
    <location>
        <begin position="160"/>
        <end position="215"/>
    </location>
</feature>
<dbReference type="EMBL" id="LT962688">
    <property type="protein sequence ID" value="SOR32236.1"/>
    <property type="molecule type" value="Genomic_DNA"/>
</dbReference>
<feature type="compositionally biased region" description="Gly residues" evidence="1">
    <location>
        <begin position="93"/>
        <end position="112"/>
    </location>
</feature>
<organism evidence="3 4">
    <name type="scientific">Methylorubrum extorquens</name>
    <name type="common">Methylobacterium dichloromethanicum</name>
    <name type="synonym">Methylobacterium extorquens</name>
    <dbReference type="NCBI Taxonomy" id="408"/>
    <lineage>
        <taxon>Bacteria</taxon>
        <taxon>Pseudomonadati</taxon>
        <taxon>Pseudomonadota</taxon>
        <taxon>Alphaproteobacteria</taxon>
        <taxon>Hyphomicrobiales</taxon>
        <taxon>Methylobacteriaceae</taxon>
        <taxon>Methylorubrum</taxon>
    </lineage>
</organism>
<gene>
    <name evidence="3" type="ORF">TK0001_5670</name>
</gene>
<sequence length="215" mass="22132">MTSSPSLAAGALGRPPASPWLDELRATLKLSAPLVLINLAQHGLVASNAVLLGRLGAEPIAAGALATSLYLLLFIGGIGLTSAVAPPRRGGRRAGGGRGGGRGAAHGPGGPVGRLPRHARTDAGALVHGRAAARAPPGAGRRPRGRRLYAGAAMVDVPGPRLHGAEGRARRAPAPGAAARREPCRASAQHRARGLLRLRPDGPRHRRRRARHRDH</sequence>
<dbReference type="AlphaFoldDB" id="A0A2N9AY39"/>
<name>A0A2N9AY39_METEX</name>
<dbReference type="Proteomes" id="UP000233769">
    <property type="component" value="Chromosome tk0001"/>
</dbReference>
<protein>
    <recommendedName>
        <fullName evidence="5">Multidrug resistance protein NorM</fullName>
    </recommendedName>
</protein>
<proteinExistence type="predicted"/>
<keyword evidence="2" id="KW-1133">Transmembrane helix</keyword>
<evidence type="ECO:0008006" key="5">
    <source>
        <dbReference type="Google" id="ProtNLM"/>
    </source>
</evidence>
<feature type="region of interest" description="Disordered" evidence="1">
    <location>
        <begin position="85"/>
        <end position="117"/>
    </location>
</feature>
<feature type="transmembrane region" description="Helical" evidence="2">
    <location>
        <begin position="60"/>
        <end position="85"/>
    </location>
</feature>
<keyword evidence="2" id="KW-0812">Transmembrane</keyword>
<accession>A0A2N9AY39</accession>
<evidence type="ECO:0000256" key="1">
    <source>
        <dbReference type="SAM" id="MobiDB-lite"/>
    </source>
</evidence>
<reference evidence="4" key="1">
    <citation type="submission" date="2017-10" db="EMBL/GenBank/DDBJ databases">
        <authorList>
            <person name="Regsiter A."/>
            <person name="William W."/>
        </authorList>
    </citation>
    <scope>NUCLEOTIDE SEQUENCE [LARGE SCALE GENOMIC DNA]</scope>
</reference>
<keyword evidence="2" id="KW-0472">Membrane</keyword>
<feature type="compositionally biased region" description="Basic residues" evidence="1">
    <location>
        <begin position="204"/>
        <end position="215"/>
    </location>
</feature>
<evidence type="ECO:0000313" key="4">
    <source>
        <dbReference type="Proteomes" id="UP000233769"/>
    </source>
</evidence>